<dbReference type="RefSeq" id="WP_013920778.1">
    <property type="nucleotide sequence ID" value="NC_015690.1"/>
</dbReference>
<feature type="chain" id="PRO_5039395458" evidence="1">
    <location>
        <begin position="22"/>
        <end position="364"/>
    </location>
</feature>
<keyword evidence="1" id="KW-0732">Signal</keyword>
<dbReference type="AlphaFoldDB" id="F8FM11"/>
<name>F8FM11_PAEMK</name>
<reference evidence="3" key="1">
    <citation type="submission" date="2011-06" db="EMBL/GenBank/DDBJ databases">
        <title>Complete genome sequence of Paenibacillus mucilaginosus KNP414.</title>
        <authorList>
            <person name="Wang J."/>
            <person name="Hu S."/>
            <person name="Hu X."/>
            <person name="Zhang B."/>
            <person name="Dong D."/>
            <person name="Zhang S."/>
            <person name="Zhao K."/>
            <person name="Wu D."/>
        </authorList>
    </citation>
    <scope>NUCLEOTIDE SEQUENCE [LARGE SCALE GENOMIC DNA]</scope>
    <source>
        <strain evidence="3">KNP414</strain>
    </source>
</reference>
<dbReference type="EMBL" id="CP002869">
    <property type="protein sequence ID" value="AEI45637.1"/>
    <property type="molecule type" value="Genomic_DNA"/>
</dbReference>
<dbReference type="PATRIC" id="fig|1036673.3.peg.6646"/>
<dbReference type="HOGENOM" id="CLU_760405_0_0_9"/>
<feature type="signal peptide" evidence="1">
    <location>
        <begin position="1"/>
        <end position="21"/>
    </location>
</feature>
<evidence type="ECO:0000313" key="3">
    <source>
        <dbReference type="Proteomes" id="UP000006620"/>
    </source>
</evidence>
<protein>
    <submittedName>
        <fullName evidence="2">Uncharacterized protein</fullName>
    </submittedName>
</protein>
<reference evidence="2 3" key="2">
    <citation type="journal article" date="2013" name="Genome Announc.">
        <title>Genome Sequence of Growth-Improving Paenibacillus mucilaginosus Strain KNP414.</title>
        <authorList>
            <person name="Lu J.J."/>
            <person name="Wang J.F."/>
            <person name="Hu X.F."/>
        </authorList>
    </citation>
    <scope>NUCLEOTIDE SEQUENCE [LARGE SCALE GENOMIC DNA]</scope>
    <source>
        <strain evidence="2 3">KNP414</strain>
    </source>
</reference>
<proteinExistence type="predicted"/>
<evidence type="ECO:0000256" key="1">
    <source>
        <dbReference type="SAM" id="SignalP"/>
    </source>
</evidence>
<dbReference type="Proteomes" id="UP000006620">
    <property type="component" value="Chromosome"/>
</dbReference>
<evidence type="ECO:0000313" key="2">
    <source>
        <dbReference type="EMBL" id="AEI45637.1"/>
    </source>
</evidence>
<dbReference type="KEGG" id="pms:KNP414_07127"/>
<organism evidence="2 3">
    <name type="scientific">Paenibacillus mucilaginosus (strain KNP414)</name>
    <dbReference type="NCBI Taxonomy" id="1036673"/>
    <lineage>
        <taxon>Bacteria</taxon>
        <taxon>Bacillati</taxon>
        <taxon>Bacillota</taxon>
        <taxon>Bacilli</taxon>
        <taxon>Bacillales</taxon>
        <taxon>Paenibacillaceae</taxon>
        <taxon>Paenibacillus</taxon>
    </lineage>
</organism>
<dbReference type="InterPro" id="IPR038682">
    <property type="entry name" value="YrpD-like_sf"/>
</dbReference>
<dbReference type="Gene3D" id="2.60.120.1270">
    <property type="match status" value="1"/>
</dbReference>
<accession>F8FM11</accession>
<gene>
    <name evidence="2" type="ordered locus">KNP414_07127</name>
</gene>
<sequence>MKMKKYLYSMVAATLFTATLANIPISSAQANKDTVGFIDERLSKDQKDKLKEVMKNLDPEDRENVYLFDLDGSFTANRVELIEEFKKQNKDKLDTNGKLKKNANANETQTAVKKSGVVETLAYTNPAASCVSASSGPYRKVVSSTGKSRLTANIYLPIKNSEIVINKYPNEAAHIYTGAINGNQQVDAGLMFNWGDGVAPVTATEETWAMSTLGMNYSSGTIGNFKMGQTVFMKFYVPANNQAVLNVEGYKKDNTYLSATAVYTVDPSKGFTTNGANMKVKRVTSIGQDFDADPTKHSENLTTGSYLNNVKWSNVKVGTTSGTEQLQTASTTSESCGYKTSNVLVDFVSFSQETVRVKAGTLTP</sequence>